<sequence>MRLLSNKHKTLDKHGNIMQYLPSLGNAWEDSKFGNWKRDRWPTISSTVWLSSSSSHLSPITSPSKLKLKPKPKLVATMLRRDVPVGTSPGTMTMNIAFVVVAVASAVFVAAPQVTDHSNGYGRSAADKREGFGVHYCIHCASPRTVLKHKTLLDAMDQLLYLRQTEYPNSVVNVDCDRLTNGSIQRQYQQCKYPYCYSITFDDHVGSPLTIRGCAESFVPPKPLEKKDSNYCRRVHGTLGIAECVCKQTTYCQPSSSSRSIGTFQRFRLQLVVCLAALCLMAR</sequence>
<dbReference type="AlphaFoldDB" id="A0A183ITU2"/>
<proteinExistence type="predicted"/>
<gene>
    <name evidence="1" type="ORF">SBAD_LOCUS7039</name>
</gene>
<accession>A0A183ITU2</accession>
<reference evidence="1 2" key="2">
    <citation type="submission" date="2018-11" db="EMBL/GenBank/DDBJ databases">
        <authorList>
            <consortium name="Pathogen Informatics"/>
        </authorList>
    </citation>
    <scope>NUCLEOTIDE SEQUENCE [LARGE SCALE GENOMIC DNA]</scope>
</reference>
<reference evidence="3" key="1">
    <citation type="submission" date="2016-06" db="UniProtKB">
        <authorList>
            <consortium name="WormBaseParasite"/>
        </authorList>
    </citation>
    <scope>IDENTIFICATION</scope>
</reference>
<protein>
    <submittedName>
        <fullName evidence="3">Protein quiver</fullName>
    </submittedName>
</protein>
<dbReference type="EMBL" id="UZAM01010268">
    <property type="protein sequence ID" value="VDP11640.1"/>
    <property type="molecule type" value="Genomic_DNA"/>
</dbReference>
<evidence type="ECO:0000313" key="3">
    <source>
        <dbReference type="WBParaSite" id="SBAD_0000730501-mRNA-1"/>
    </source>
</evidence>
<evidence type="ECO:0000313" key="1">
    <source>
        <dbReference type="EMBL" id="VDP11640.1"/>
    </source>
</evidence>
<dbReference type="WBParaSite" id="SBAD_0000730501-mRNA-1">
    <property type="protein sequence ID" value="SBAD_0000730501-mRNA-1"/>
    <property type="gene ID" value="SBAD_0000730501"/>
</dbReference>
<dbReference type="OrthoDB" id="5913893at2759"/>
<evidence type="ECO:0000313" key="2">
    <source>
        <dbReference type="Proteomes" id="UP000270296"/>
    </source>
</evidence>
<name>A0A183ITU2_9BILA</name>
<dbReference type="Proteomes" id="UP000270296">
    <property type="component" value="Unassembled WGS sequence"/>
</dbReference>
<keyword evidence="2" id="KW-1185">Reference proteome</keyword>
<organism evidence="3">
    <name type="scientific">Soboliphyme baturini</name>
    <dbReference type="NCBI Taxonomy" id="241478"/>
    <lineage>
        <taxon>Eukaryota</taxon>
        <taxon>Metazoa</taxon>
        <taxon>Ecdysozoa</taxon>
        <taxon>Nematoda</taxon>
        <taxon>Enoplea</taxon>
        <taxon>Dorylaimia</taxon>
        <taxon>Dioctophymatida</taxon>
        <taxon>Dioctophymatoidea</taxon>
        <taxon>Soboliphymatidae</taxon>
        <taxon>Soboliphyme</taxon>
    </lineage>
</organism>